<dbReference type="AlphaFoldDB" id="A0A165FRE2"/>
<protein>
    <submittedName>
        <fullName evidence="2">Uncharacterized protein</fullName>
    </submittedName>
</protein>
<dbReference type="InParanoid" id="A0A165FRE2"/>
<evidence type="ECO:0000256" key="1">
    <source>
        <dbReference type="SAM" id="MobiDB-lite"/>
    </source>
</evidence>
<feature type="compositionally biased region" description="Low complexity" evidence="1">
    <location>
        <begin position="91"/>
        <end position="117"/>
    </location>
</feature>
<dbReference type="EMBL" id="KV426073">
    <property type="protein sequence ID" value="KZV89412.1"/>
    <property type="molecule type" value="Genomic_DNA"/>
</dbReference>
<evidence type="ECO:0000313" key="2">
    <source>
        <dbReference type="EMBL" id="KZV89412.1"/>
    </source>
</evidence>
<organism evidence="2 3">
    <name type="scientific">Exidia glandulosa HHB12029</name>
    <dbReference type="NCBI Taxonomy" id="1314781"/>
    <lineage>
        <taxon>Eukaryota</taxon>
        <taxon>Fungi</taxon>
        <taxon>Dikarya</taxon>
        <taxon>Basidiomycota</taxon>
        <taxon>Agaricomycotina</taxon>
        <taxon>Agaricomycetes</taxon>
        <taxon>Auriculariales</taxon>
        <taxon>Exidiaceae</taxon>
        <taxon>Exidia</taxon>
    </lineage>
</organism>
<name>A0A165FRE2_EXIGL</name>
<evidence type="ECO:0000313" key="3">
    <source>
        <dbReference type="Proteomes" id="UP000077266"/>
    </source>
</evidence>
<reference evidence="2 3" key="1">
    <citation type="journal article" date="2016" name="Mol. Biol. Evol.">
        <title>Comparative Genomics of Early-Diverging Mushroom-Forming Fungi Provides Insights into the Origins of Lignocellulose Decay Capabilities.</title>
        <authorList>
            <person name="Nagy L.G."/>
            <person name="Riley R."/>
            <person name="Tritt A."/>
            <person name="Adam C."/>
            <person name="Daum C."/>
            <person name="Floudas D."/>
            <person name="Sun H."/>
            <person name="Yadav J.S."/>
            <person name="Pangilinan J."/>
            <person name="Larsson K.H."/>
            <person name="Matsuura K."/>
            <person name="Barry K."/>
            <person name="Labutti K."/>
            <person name="Kuo R."/>
            <person name="Ohm R.A."/>
            <person name="Bhattacharya S.S."/>
            <person name="Shirouzu T."/>
            <person name="Yoshinaga Y."/>
            <person name="Martin F.M."/>
            <person name="Grigoriev I.V."/>
            <person name="Hibbett D.S."/>
        </authorList>
    </citation>
    <scope>NUCLEOTIDE SEQUENCE [LARGE SCALE GENOMIC DNA]</scope>
    <source>
        <strain evidence="2 3">HHB12029</strain>
    </source>
</reference>
<accession>A0A165FRE2</accession>
<dbReference type="OrthoDB" id="3305781at2759"/>
<gene>
    <name evidence="2" type="ORF">EXIGLDRAFT_721430</name>
</gene>
<feature type="compositionally biased region" description="Polar residues" evidence="1">
    <location>
        <begin position="67"/>
        <end position="77"/>
    </location>
</feature>
<keyword evidence="3" id="KW-1185">Reference proteome</keyword>
<sequence>MPDSLDDWIARAEKAKNLAAVQANYGLDGVGNANGKSAASTQLKFLNIIGDIDPRLVRPRTQDSRPAYSTPSSQTCGPSLLTAALKRHDSPIASSASTSSSSSDRSRTSSSTPQKRT</sequence>
<proteinExistence type="predicted"/>
<feature type="region of interest" description="Disordered" evidence="1">
    <location>
        <begin position="57"/>
        <end position="117"/>
    </location>
</feature>
<dbReference type="Proteomes" id="UP000077266">
    <property type="component" value="Unassembled WGS sequence"/>
</dbReference>